<dbReference type="AlphaFoldDB" id="A0A3N4GEE9"/>
<organism evidence="1 2">
    <name type="scientific">Gordonia oryzae</name>
    <dbReference type="NCBI Taxonomy" id="2487349"/>
    <lineage>
        <taxon>Bacteria</taxon>
        <taxon>Bacillati</taxon>
        <taxon>Actinomycetota</taxon>
        <taxon>Actinomycetes</taxon>
        <taxon>Mycobacteriales</taxon>
        <taxon>Gordoniaceae</taxon>
        <taxon>Gordonia</taxon>
    </lineage>
</organism>
<accession>A0A3N4GEE9</accession>
<sequence>MSYNLAFWVGGDNLDPADVYARLCDQQPVNEVAAVDRERVVRAVADALPGWAWDGHILQPPEAEPDAAPAFDAGIGSQMVEFIGYGFENEHANAIIDVMHSLGYRLFDPQTGERFA</sequence>
<dbReference type="EMBL" id="RKMH01000007">
    <property type="protein sequence ID" value="RPA61112.1"/>
    <property type="molecule type" value="Genomic_DNA"/>
</dbReference>
<gene>
    <name evidence="1" type="ORF">EF294_10760</name>
</gene>
<keyword evidence="2" id="KW-1185">Reference proteome</keyword>
<name>A0A3N4GEE9_9ACTN</name>
<evidence type="ECO:0000313" key="2">
    <source>
        <dbReference type="Proteomes" id="UP000267536"/>
    </source>
</evidence>
<dbReference type="OrthoDB" id="4377013at2"/>
<dbReference type="Proteomes" id="UP000267536">
    <property type="component" value="Unassembled WGS sequence"/>
</dbReference>
<proteinExistence type="predicted"/>
<comment type="caution">
    <text evidence="1">The sequence shown here is derived from an EMBL/GenBank/DDBJ whole genome shotgun (WGS) entry which is preliminary data.</text>
</comment>
<protein>
    <submittedName>
        <fullName evidence="1">Uncharacterized protein</fullName>
    </submittedName>
</protein>
<reference evidence="1 2" key="1">
    <citation type="submission" date="2018-11" db="EMBL/GenBank/DDBJ databases">
        <title>Draft genome sequence of Gordonia sp. RS15-1S isolated from rice stems.</title>
        <authorList>
            <person name="Muangham S."/>
        </authorList>
    </citation>
    <scope>NUCLEOTIDE SEQUENCE [LARGE SCALE GENOMIC DNA]</scope>
    <source>
        <strain evidence="1 2">RS15-1S</strain>
    </source>
</reference>
<dbReference type="RefSeq" id="WP_123929329.1">
    <property type="nucleotide sequence ID" value="NZ_JBPSDP010000006.1"/>
</dbReference>
<evidence type="ECO:0000313" key="1">
    <source>
        <dbReference type="EMBL" id="RPA61112.1"/>
    </source>
</evidence>